<name>A0A4R4FB99_9FIRM</name>
<accession>A0A4R4FB99</accession>
<protein>
    <submittedName>
        <fullName evidence="2">Uncharacterized protein</fullName>
    </submittedName>
</protein>
<evidence type="ECO:0000256" key="1">
    <source>
        <dbReference type="SAM" id="MobiDB-lite"/>
    </source>
</evidence>
<dbReference type="Proteomes" id="UP000295710">
    <property type="component" value="Unassembled WGS sequence"/>
</dbReference>
<dbReference type="RefSeq" id="WP_132280384.1">
    <property type="nucleotide sequence ID" value="NZ_JAOBST010000060.1"/>
</dbReference>
<comment type="caution">
    <text evidence="2">The sequence shown here is derived from an EMBL/GenBank/DDBJ whole genome shotgun (WGS) entry which is preliminary data.</text>
</comment>
<reference evidence="2 3" key="1">
    <citation type="journal article" date="2016" name="Nat. Microbiol.">
        <title>The Mouse Intestinal Bacterial Collection (miBC) provides host-specific insight into cultured diversity and functional potential of the gut microbiota.</title>
        <authorList>
            <person name="Lagkouvardos I."/>
            <person name="Pukall R."/>
            <person name="Abt B."/>
            <person name="Foesel B.U."/>
            <person name="Meier-Kolthoff J.P."/>
            <person name="Kumar N."/>
            <person name="Bresciani A."/>
            <person name="Martinez I."/>
            <person name="Just S."/>
            <person name="Ziegler C."/>
            <person name="Brugiroux S."/>
            <person name="Garzetti D."/>
            <person name="Wenning M."/>
            <person name="Bui T.P."/>
            <person name="Wang J."/>
            <person name="Hugenholtz F."/>
            <person name="Plugge C.M."/>
            <person name="Peterson D.A."/>
            <person name="Hornef M.W."/>
            <person name="Baines J.F."/>
            <person name="Smidt H."/>
            <person name="Walter J."/>
            <person name="Kristiansen K."/>
            <person name="Nielsen H.B."/>
            <person name="Haller D."/>
            <person name="Overmann J."/>
            <person name="Stecher B."/>
            <person name="Clavel T."/>
        </authorList>
    </citation>
    <scope>NUCLEOTIDE SEQUENCE [LARGE SCALE GENOMIC DNA]</scope>
    <source>
        <strain evidence="2 3">DSM 28560</strain>
    </source>
</reference>
<evidence type="ECO:0000313" key="2">
    <source>
        <dbReference type="EMBL" id="TDA20538.1"/>
    </source>
</evidence>
<evidence type="ECO:0000313" key="3">
    <source>
        <dbReference type="Proteomes" id="UP000295710"/>
    </source>
</evidence>
<proteinExistence type="predicted"/>
<dbReference type="AlphaFoldDB" id="A0A4R4FB99"/>
<keyword evidence="3" id="KW-1185">Reference proteome</keyword>
<gene>
    <name evidence="2" type="ORF">E1963_16565</name>
</gene>
<sequence length="173" mass="20135">MDLMEKLEQSIGTINSRYDLSSRDTREIIKSMSGPIDGVYKGFRYGYLQGMKAAEAKVKEKSAHEPKYKNELRQAIYYHASHTKNVFMLQYLLQIADIFRRRYDDEEYKSVTNLENYQASVICDILQCQDENRARNARTFLSSYASNSGSRKAGPYHERQPGTHYDTSDQQFD</sequence>
<dbReference type="EMBL" id="SMMX01000019">
    <property type="protein sequence ID" value="TDA20538.1"/>
    <property type="molecule type" value="Genomic_DNA"/>
</dbReference>
<feature type="region of interest" description="Disordered" evidence="1">
    <location>
        <begin position="146"/>
        <end position="173"/>
    </location>
</feature>
<organism evidence="2 3">
    <name type="scientific">Extibacter muris</name>
    <dbReference type="NCBI Taxonomy" id="1796622"/>
    <lineage>
        <taxon>Bacteria</taxon>
        <taxon>Bacillati</taxon>
        <taxon>Bacillota</taxon>
        <taxon>Clostridia</taxon>
        <taxon>Lachnospirales</taxon>
        <taxon>Lachnospiraceae</taxon>
        <taxon>Extibacter</taxon>
    </lineage>
</organism>